<dbReference type="EMBL" id="CADCVT010000020">
    <property type="protein sequence ID" value="CAA9474159.1"/>
    <property type="molecule type" value="Genomic_DNA"/>
</dbReference>
<feature type="compositionally biased region" description="Basic and acidic residues" evidence="1">
    <location>
        <begin position="150"/>
        <end position="164"/>
    </location>
</feature>
<dbReference type="PANTHER" id="PTHR35585:SF1">
    <property type="entry name" value="HHE DOMAIN PROTEIN (AFU_ORTHOLOGUE AFUA_4G00730)"/>
    <property type="match status" value="1"/>
</dbReference>
<feature type="non-terminal residue" evidence="2">
    <location>
        <position position="1"/>
    </location>
</feature>
<dbReference type="AlphaFoldDB" id="A0A6J4RSN9"/>
<evidence type="ECO:0000256" key="1">
    <source>
        <dbReference type="SAM" id="MobiDB-lite"/>
    </source>
</evidence>
<gene>
    <name evidence="2" type="ORF">AVDCRST_MAG85-172</name>
</gene>
<protein>
    <recommendedName>
        <fullName evidence="3">Hemerythrin-like domain-containing protein</fullName>
    </recommendedName>
</protein>
<organism evidence="2">
    <name type="scientific">uncultured Solirubrobacteraceae bacterium</name>
    <dbReference type="NCBI Taxonomy" id="1162706"/>
    <lineage>
        <taxon>Bacteria</taxon>
        <taxon>Bacillati</taxon>
        <taxon>Actinomycetota</taxon>
        <taxon>Thermoleophilia</taxon>
        <taxon>Solirubrobacterales</taxon>
        <taxon>Solirubrobacteraceae</taxon>
        <taxon>environmental samples</taxon>
    </lineage>
</organism>
<sequence>GDGLSLDIEQEHQEINEVYAAVERSRRGDPGREELIERAIALLDADVREEEDELLPRLRAALDDEQLQRLGMTWEIVRRTSPTRAHPVVSRRPPGQTLSALPLTVLDRSRDNLDRLARRAPQPLATASTVASRALGAVAGAVEHLPPFPRGEHPSTHTPRTDVE</sequence>
<dbReference type="Gene3D" id="1.20.120.520">
    <property type="entry name" value="nmb1532 protein domain like"/>
    <property type="match status" value="1"/>
</dbReference>
<evidence type="ECO:0008006" key="3">
    <source>
        <dbReference type="Google" id="ProtNLM"/>
    </source>
</evidence>
<feature type="region of interest" description="Disordered" evidence="1">
    <location>
        <begin position="142"/>
        <end position="164"/>
    </location>
</feature>
<name>A0A6J4RSN9_9ACTN</name>
<reference evidence="2" key="1">
    <citation type="submission" date="2020-02" db="EMBL/GenBank/DDBJ databases">
        <authorList>
            <person name="Meier V. D."/>
        </authorList>
    </citation>
    <scope>NUCLEOTIDE SEQUENCE</scope>
    <source>
        <strain evidence="2">AVDCRST_MAG85</strain>
    </source>
</reference>
<dbReference type="PANTHER" id="PTHR35585">
    <property type="entry name" value="HHE DOMAIN PROTEIN (AFU_ORTHOLOGUE AFUA_4G00730)"/>
    <property type="match status" value="1"/>
</dbReference>
<accession>A0A6J4RSN9</accession>
<evidence type="ECO:0000313" key="2">
    <source>
        <dbReference type="EMBL" id="CAA9474159.1"/>
    </source>
</evidence>
<proteinExistence type="predicted"/>